<dbReference type="PANTHER" id="PTHR30461:SF23">
    <property type="entry name" value="DNA RECOMBINASE-RELATED"/>
    <property type="match status" value="1"/>
</dbReference>
<dbReference type="HOGENOM" id="CLU_010686_18_2_9"/>
<dbReference type="SMART" id="SM00857">
    <property type="entry name" value="Resolvase"/>
    <property type="match status" value="1"/>
</dbReference>
<feature type="domain" description="Resolvase/invertase-type recombinase catalytic" evidence="1">
    <location>
        <begin position="7"/>
        <end position="165"/>
    </location>
</feature>
<dbReference type="Gene3D" id="3.90.1750.20">
    <property type="entry name" value="Putative Large Serine Recombinase, Chain B, Domain 2"/>
    <property type="match status" value="1"/>
</dbReference>
<dbReference type="Pfam" id="PF00239">
    <property type="entry name" value="Resolvase"/>
    <property type="match status" value="1"/>
</dbReference>
<dbReference type="PROSITE" id="PS51736">
    <property type="entry name" value="RECOMBINASES_3"/>
    <property type="match status" value="1"/>
</dbReference>
<dbReference type="Gene3D" id="3.40.50.1390">
    <property type="entry name" value="Resolvase, N-terminal catalytic domain"/>
    <property type="match status" value="1"/>
</dbReference>
<keyword evidence="4" id="KW-1185">Reference proteome</keyword>
<dbReference type="Pfam" id="PF07508">
    <property type="entry name" value="Recombinase"/>
    <property type="match status" value="1"/>
</dbReference>
<dbReference type="GO" id="GO:0003677">
    <property type="term" value="F:DNA binding"/>
    <property type="evidence" value="ECO:0007669"/>
    <property type="project" value="InterPro"/>
</dbReference>
<proteinExistence type="predicted"/>
<dbReference type="PROSITE" id="PS51737">
    <property type="entry name" value="RECOMBINASE_DNA_BIND"/>
    <property type="match status" value="1"/>
</dbReference>
<feature type="domain" description="Recombinase" evidence="2">
    <location>
        <begin position="173"/>
        <end position="317"/>
    </location>
</feature>
<dbReference type="InterPro" id="IPR006119">
    <property type="entry name" value="Resolv_N"/>
</dbReference>
<sequence>MNDKTFYAAMYLRLSRDDQEKQAGEKSESGSIAGQRELIRSFIREQPDMELYDSYVDDGWSGGNFDRPEFKRMMEDVEAGRVNCVVVKDLSRFGRDYIEAGRYIQKTFPALGVRFIALTDHYDSFLAGTGESSIVLPVKNFINDSYCRDISTKVKSGLEAKRRNGECISPFAVYGYKKDENNKNRLVVDEYAAGIVKEIFEWKISGMAVSAIADRLNQNGILSPREYKNSMGQKYKSGFSGPGHSKWGSASVKRILTSEVYLGHLVQGKSRKINYKVKKTVEKPEAEWDRVENTHEPVISEDDFQIVKELLKTDSRKSPQMGQFGFFTGLLFCGDCGEQMIRRVVRYKGKQKVYYICSTKNRGEGCSRHSIEESVLKMLVENTVKRHANAFLEEKRLFDRAKGQEADFAAVSGYDMEIRRLKQEQDKYYALCAGLYEDLRAGVVTKEEFERLHAGFQQKAGELGKAQEKQENLIRDMFQKGVLSAGRLKAFQDCVELKEIDRHTLSSLVRRISIYEGRRVEIEFYFMDQYGVMLGLNGRQEQADKNSERGA</sequence>
<dbReference type="GO" id="GO:0000150">
    <property type="term" value="F:DNA strand exchange activity"/>
    <property type="evidence" value="ECO:0007669"/>
    <property type="project" value="InterPro"/>
</dbReference>
<dbReference type="AlphaFoldDB" id="N1ZVA2"/>
<evidence type="ECO:0000313" key="3">
    <source>
        <dbReference type="EMBL" id="EMZ17770.1"/>
    </source>
</evidence>
<dbReference type="STRING" id="1235802.C823_05880"/>
<accession>N1ZVA2</accession>
<organism evidence="3 4">
    <name type="scientific">Eubacterium plexicaudatum ASF492</name>
    <dbReference type="NCBI Taxonomy" id="1235802"/>
    <lineage>
        <taxon>Bacteria</taxon>
        <taxon>Bacillati</taxon>
        <taxon>Bacillota</taxon>
        <taxon>Clostridia</taxon>
        <taxon>Eubacteriales</taxon>
        <taxon>Eubacteriaceae</taxon>
        <taxon>Eubacterium</taxon>
    </lineage>
</organism>
<comment type="caution">
    <text evidence="3">The sequence shown here is derived from an EMBL/GenBank/DDBJ whole genome shotgun (WGS) entry which is preliminary data.</text>
</comment>
<dbReference type="InterPro" id="IPR050639">
    <property type="entry name" value="SSR_resolvase"/>
</dbReference>
<evidence type="ECO:0008006" key="5">
    <source>
        <dbReference type="Google" id="ProtNLM"/>
    </source>
</evidence>
<dbReference type="PANTHER" id="PTHR30461">
    <property type="entry name" value="DNA-INVERTASE FROM LAMBDOID PROPHAGE"/>
    <property type="match status" value="1"/>
</dbReference>
<evidence type="ECO:0000259" key="1">
    <source>
        <dbReference type="PROSITE" id="PS51736"/>
    </source>
</evidence>
<dbReference type="eggNOG" id="COG1961">
    <property type="taxonomic scope" value="Bacteria"/>
</dbReference>
<dbReference type="InterPro" id="IPR038109">
    <property type="entry name" value="DNA_bind_recomb_sf"/>
</dbReference>
<dbReference type="InterPro" id="IPR011109">
    <property type="entry name" value="DNA_bind_recombinase_dom"/>
</dbReference>
<dbReference type="PATRIC" id="fig|1235802.3.peg.6210"/>
<dbReference type="InterPro" id="IPR025827">
    <property type="entry name" value="Zn_ribbon_recom_dom"/>
</dbReference>
<name>N1ZVA2_9FIRM</name>
<dbReference type="EMBL" id="AQFT01000197">
    <property type="protein sequence ID" value="EMZ17770.1"/>
    <property type="molecule type" value="Genomic_DNA"/>
</dbReference>
<evidence type="ECO:0000259" key="2">
    <source>
        <dbReference type="PROSITE" id="PS51737"/>
    </source>
</evidence>
<dbReference type="SUPFAM" id="SSF53041">
    <property type="entry name" value="Resolvase-like"/>
    <property type="match status" value="1"/>
</dbReference>
<dbReference type="InterPro" id="IPR036162">
    <property type="entry name" value="Resolvase-like_N_sf"/>
</dbReference>
<dbReference type="Proteomes" id="UP000012589">
    <property type="component" value="Unassembled WGS sequence"/>
</dbReference>
<reference evidence="3 4" key="1">
    <citation type="journal article" date="2014" name="Genome Announc.">
        <title>Draft genome sequences of the altered schaedler flora, a defined bacterial community from gnotobiotic mice.</title>
        <authorList>
            <person name="Wannemuehler M.J."/>
            <person name="Overstreet A.M."/>
            <person name="Ward D.V."/>
            <person name="Phillips G.J."/>
        </authorList>
    </citation>
    <scope>NUCLEOTIDE SEQUENCE [LARGE SCALE GENOMIC DNA]</scope>
    <source>
        <strain evidence="3 4">ASF492</strain>
    </source>
</reference>
<gene>
    <name evidence="3" type="ORF">C823_05880</name>
</gene>
<dbReference type="Pfam" id="PF13408">
    <property type="entry name" value="Zn_ribbon_recom"/>
    <property type="match status" value="1"/>
</dbReference>
<evidence type="ECO:0000313" key="4">
    <source>
        <dbReference type="Proteomes" id="UP000012589"/>
    </source>
</evidence>
<protein>
    <recommendedName>
        <fullName evidence="5">Recombinase domain-containing protein</fullName>
    </recommendedName>
</protein>